<keyword evidence="4" id="KW-1185">Reference proteome</keyword>
<dbReference type="InterPro" id="IPR000845">
    <property type="entry name" value="Nucleoside_phosphorylase_d"/>
</dbReference>
<dbReference type="InterPro" id="IPR027417">
    <property type="entry name" value="P-loop_NTPase"/>
</dbReference>
<dbReference type="GO" id="GO:0009116">
    <property type="term" value="P:nucleoside metabolic process"/>
    <property type="evidence" value="ECO:0007669"/>
    <property type="project" value="InterPro"/>
</dbReference>
<keyword evidence="1" id="KW-0677">Repeat</keyword>
<dbReference type="Gene3D" id="3.40.50.300">
    <property type="entry name" value="P-loop containing nucleotide triphosphate hydrolases"/>
    <property type="match status" value="1"/>
</dbReference>
<reference evidence="3" key="2">
    <citation type="journal article" date="2023" name="IMA Fungus">
        <title>Comparative genomic study of the Penicillium genus elucidates a diverse pangenome and 15 lateral gene transfer events.</title>
        <authorList>
            <person name="Petersen C."/>
            <person name="Sorensen T."/>
            <person name="Nielsen M.R."/>
            <person name="Sondergaard T.E."/>
            <person name="Sorensen J.L."/>
            <person name="Fitzpatrick D.A."/>
            <person name="Frisvad J.C."/>
            <person name="Nielsen K.L."/>
        </authorList>
    </citation>
    <scope>NUCLEOTIDE SEQUENCE</scope>
    <source>
        <strain evidence="3">IBT 26290</strain>
    </source>
</reference>
<proteinExistence type="predicted"/>
<dbReference type="InterPro" id="IPR007111">
    <property type="entry name" value="NACHT_NTPase"/>
</dbReference>
<dbReference type="RefSeq" id="XP_056540291.1">
    <property type="nucleotide sequence ID" value="XM_056690526.1"/>
</dbReference>
<dbReference type="Pfam" id="PF01048">
    <property type="entry name" value="PNP_UDP_1"/>
    <property type="match status" value="1"/>
</dbReference>
<dbReference type="Proteomes" id="UP001149163">
    <property type="component" value="Unassembled WGS sequence"/>
</dbReference>
<evidence type="ECO:0000313" key="3">
    <source>
        <dbReference type="EMBL" id="KAJ5157302.1"/>
    </source>
</evidence>
<dbReference type="EMBL" id="JAPQKN010000006">
    <property type="protein sequence ID" value="KAJ5157302.1"/>
    <property type="molecule type" value="Genomic_DNA"/>
</dbReference>
<dbReference type="PANTHER" id="PTHR46082">
    <property type="entry name" value="ATP/GTP-BINDING PROTEIN-RELATED"/>
    <property type="match status" value="1"/>
</dbReference>
<dbReference type="InterPro" id="IPR053137">
    <property type="entry name" value="NLR-like"/>
</dbReference>
<dbReference type="GeneID" id="81429702"/>
<evidence type="ECO:0000256" key="1">
    <source>
        <dbReference type="ARBA" id="ARBA00022737"/>
    </source>
</evidence>
<evidence type="ECO:0000259" key="2">
    <source>
        <dbReference type="PROSITE" id="PS50837"/>
    </source>
</evidence>
<dbReference type="InterPro" id="IPR035994">
    <property type="entry name" value="Nucleoside_phosphorylase_sf"/>
</dbReference>
<dbReference type="PANTHER" id="PTHR46082:SF11">
    <property type="entry name" value="AAA+ ATPASE DOMAIN-CONTAINING PROTEIN-RELATED"/>
    <property type="match status" value="1"/>
</dbReference>
<organism evidence="3 4">
    <name type="scientific">Penicillium canariense</name>
    <dbReference type="NCBI Taxonomy" id="189055"/>
    <lineage>
        <taxon>Eukaryota</taxon>
        <taxon>Fungi</taxon>
        <taxon>Dikarya</taxon>
        <taxon>Ascomycota</taxon>
        <taxon>Pezizomycotina</taxon>
        <taxon>Eurotiomycetes</taxon>
        <taxon>Eurotiomycetidae</taxon>
        <taxon>Eurotiales</taxon>
        <taxon>Aspergillaceae</taxon>
        <taxon>Penicillium</taxon>
    </lineage>
</organism>
<gene>
    <name evidence="3" type="ORF">N7482_008402</name>
</gene>
<comment type="caution">
    <text evidence="3">The sequence shown here is derived from an EMBL/GenBank/DDBJ whole genome shotgun (WGS) entry which is preliminary data.</text>
</comment>
<dbReference type="OrthoDB" id="1658288at2759"/>
<accession>A0A9W9LIQ2</accession>
<dbReference type="PROSITE" id="PS50837">
    <property type="entry name" value="NACHT"/>
    <property type="match status" value="1"/>
</dbReference>
<dbReference type="SUPFAM" id="SSF53167">
    <property type="entry name" value="Purine and uridine phosphorylases"/>
    <property type="match status" value="1"/>
</dbReference>
<reference evidence="3" key="1">
    <citation type="submission" date="2022-11" db="EMBL/GenBank/DDBJ databases">
        <authorList>
            <person name="Petersen C."/>
        </authorList>
    </citation>
    <scope>NUCLEOTIDE SEQUENCE</scope>
    <source>
        <strain evidence="3">IBT 26290</strain>
    </source>
</reference>
<protein>
    <recommendedName>
        <fullName evidence="2">NACHT domain-containing protein</fullName>
    </recommendedName>
</protein>
<dbReference type="GO" id="GO:0003824">
    <property type="term" value="F:catalytic activity"/>
    <property type="evidence" value="ECO:0007669"/>
    <property type="project" value="InterPro"/>
</dbReference>
<dbReference type="SUPFAM" id="SSF52540">
    <property type="entry name" value="P-loop containing nucleoside triphosphate hydrolases"/>
    <property type="match status" value="1"/>
</dbReference>
<name>A0A9W9LIQ2_9EURO</name>
<dbReference type="AlphaFoldDB" id="A0A9W9LIQ2"/>
<feature type="domain" description="NACHT" evidence="2">
    <location>
        <begin position="376"/>
        <end position="525"/>
    </location>
</feature>
<sequence>MASRAMKPLPYDAYTAAIICPLEVEMSAARYMLNEEHVQIPGEQHDTNHYILGRLSGHNVVIASLPLGSQGTVSAATVAMHLARTFPNIKLRLLVGIAGGVPSPKNDIRLGDVVVSTPSGSFGGVVEYDLGKQTPTGFVRKGFLSPPPTEWRGAIARMKSDHRVRSNKVNDFVAEMLAKSPRLTEYERPHPQEDILFSSDYEHKAGEPTCASCDLARVVHRETREVPHEPVVFYGLVASGNHVMKHASERDRISMDCDGVLCFEMEAAGLMNGFPCIVIRGISDYSDSHKNDCWQPYAAAAAAGIAKELLGYLVPSNVPHANDDLTTACRRHLFVTDPEKDKQRIESDRGNLLKDCYSWILLDPQFTAWREAEQSQLLWIRGDPGKGKTMLMIGLVHEITVQLQGQPENGILTYFFCQSNLLTLNNAVSILRGLIWMIVDQDQPLMRHVLVEYERFGERLFDGPNAFFALRSIFFNILEDAGLSTIYILVDAIDECDTGLDTFLNLIVQTASALSSKVKWILTSRHRPDIAQILGDNAFQHHIDLESNGRLVSEAVYSFIGYKMDILSQRKSYDSGLKTHVERVLREKAGDTFLWVALVCSELTNAESWEAESIVEDLPSGLHPLYNHMLSLIKNLRKGQSEVCYRILRSMTLTFRPVYLEELQSITSLPPRLANDMHALRNTIELCGSFLTIQRNQVYFIHQSAKDYLTASSGLQIFDADQTDEHCTIVVQSMRTMSHVLKKDVADLQYPGTLISNVPANEILRDVAYAVCFWIHHLLEFMCNSTNSDGRRDLLVSVHAFLQSHLLHWVEAMSLLGKVSDGLRMITLLKSYLKACSLPILNEAQILTVPRSPWTEIYST</sequence>
<evidence type="ECO:0000313" key="4">
    <source>
        <dbReference type="Proteomes" id="UP001149163"/>
    </source>
</evidence>
<dbReference type="Gene3D" id="3.40.50.1580">
    <property type="entry name" value="Nucleoside phosphorylase domain"/>
    <property type="match status" value="1"/>
</dbReference>
<dbReference type="InterPro" id="IPR056884">
    <property type="entry name" value="NPHP3-like_N"/>
</dbReference>
<dbReference type="Pfam" id="PF24883">
    <property type="entry name" value="NPHP3_N"/>
    <property type="match status" value="1"/>
</dbReference>